<dbReference type="InterPro" id="IPR028994">
    <property type="entry name" value="Integrin_alpha_N"/>
</dbReference>
<organism evidence="2 3">
    <name type="scientific">Rhizobium altiplani</name>
    <dbReference type="NCBI Taxonomy" id="1864509"/>
    <lineage>
        <taxon>Bacteria</taxon>
        <taxon>Pseudomonadati</taxon>
        <taxon>Pseudomonadota</taxon>
        <taxon>Alphaproteobacteria</taxon>
        <taxon>Hyphomicrobiales</taxon>
        <taxon>Rhizobiaceae</taxon>
        <taxon>Rhizobium/Agrobacterium group</taxon>
        <taxon>Rhizobium</taxon>
    </lineage>
</organism>
<feature type="chain" id="PRO_5007137221" evidence="1">
    <location>
        <begin position="21"/>
        <end position="194"/>
    </location>
</feature>
<dbReference type="AlphaFoldDB" id="A0A109JVE2"/>
<dbReference type="SUPFAM" id="SSF69318">
    <property type="entry name" value="Integrin alpha N-terminal domain"/>
    <property type="match status" value="1"/>
</dbReference>
<gene>
    <name evidence="2" type="ORF">AS026_37095</name>
</gene>
<name>A0A109JVE2_9HYPH</name>
<reference evidence="2 3" key="1">
    <citation type="submission" date="2015-11" db="EMBL/GenBank/DDBJ databases">
        <title>Draft Genome Sequence of the Strain BR 10423 (Rhizobium sp.) isolated from nodules of Mimosa pudica.</title>
        <authorList>
            <person name="Barauna A.C."/>
            <person name="Zilli J.E."/>
            <person name="Simoes-Araujo J.L."/>
            <person name="Reis V.M."/>
            <person name="James E.K."/>
            <person name="Reis F.B.Jr."/>
            <person name="Rouws L.F."/>
            <person name="Passos S.R."/>
            <person name="Gois S.R."/>
        </authorList>
    </citation>
    <scope>NUCLEOTIDE SEQUENCE [LARGE SCALE GENOMIC DNA]</scope>
    <source>
        <strain evidence="2 3">BR10423</strain>
    </source>
</reference>
<accession>A0A109JVE2</accession>
<keyword evidence="1" id="KW-0732">Signal</keyword>
<evidence type="ECO:0000313" key="2">
    <source>
        <dbReference type="EMBL" id="KWV55665.1"/>
    </source>
</evidence>
<dbReference type="OrthoDB" id="9804182at2"/>
<proteinExistence type="predicted"/>
<dbReference type="EMBL" id="LNCD01000051">
    <property type="protein sequence ID" value="KWV55665.1"/>
    <property type="molecule type" value="Genomic_DNA"/>
</dbReference>
<dbReference type="RefSeq" id="WP_025659961.1">
    <property type="nucleotide sequence ID" value="NZ_LNCD01000051.1"/>
</dbReference>
<dbReference type="Proteomes" id="UP000068164">
    <property type="component" value="Unassembled WGS sequence"/>
</dbReference>
<feature type="signal peptide" evidence="1">
    <location>
        <begin position="1"/>
        <end position="20"/>
    </location>
</feature>
<evidence type="ECO:0000313" key="3">
    <source>
        <dbReference type="Proteomes" id="UP000068164"/>
    </source>
</evidence>
<evidence type="ECO:0000256" key="1">
    <source>
        <dbReference type="SAM" id="SignalP"/>
    </source>
</evidence>
<keyword evidence="3" id="KW-1185">Reference proteome</keyword>
<sequence>MFKFVLIAGLALSAAFTAQAEQIDPTRIVDAATGDWDGDGRADLALLVAPEESASDDQIGIYLYLRDSDHELLRLSLAAPNKIWGSTNADGVFGQEPSLKAVGKSSIAIHSQNSTIGRDRWDQTLTVAYRNKQFVVAGYTYNHYDTLDPNSAGSCDYNALTGKLQKDGKDVKAEPHVLPIAEWNDDTGQTICGQ</sequence>
<comment type="caution">
    <text evidence="2">The sequence shown here is derived from an EMBL/GenBank/DDBJ whole genome shotgun (WGS) entry which is preliminary data.</text>
</comment>
<protein>
    <submittedName>
        <fullName evidence="2">Uncharacterized protein</fullName>
    </submittedName>
</protein>